<reference evidence="5" key="1">
    <citation type="journal article" date="2019" name="Int. J. Syst. Evol. Microbiol.">
        <title>The Global Catalogue of Microorganisms (GCM) 10K type strain sequencing project: providing services to taxonomists for standard genome sequencing and annotation.</title>
        <authorList>
            <consortium name="The Broad Institute Genomics Platform"/>
            <consortium name="The Broad Institute Genome Sequencing Center for Infectious Disease"/>
            <person name="Wu L."/>
            <person name="Ma J."/>
        </authorList>
    </citation>
    <scope>NUCLEOTIDE SEQUENCE [LARGE SCALE GENOMIC DNA]</scope>
    <source>
        <strain evidence="5">CGMCC 4.7106</strain>
    </source>
</reference>
<gene>
    <name evidence="4" type="ORF">ACFPUY_42255</name>
</gene>
<dbReference type="EMBL" id="JBHSNW010000038">
    <property type="protein sequence ID" value="MFC5821749.1"/>
    <property type="molecule type" value="Genomic_DNA"/>
</dbReference>
<name>A0ABW1C800_9ACTN</name>
<sequence length="200" mass="21853">MKIRAPAGRMGRLWLRRRLATARRGIDLLDRRLRILLRERERLRLASDRTARAWAAAQAEAETWTLRAATLAGEQALAPGPPAEITVEWAEVMGVAFPGRVCCRFPDPEGFAASAAVPVARHACRAALEAATRHAAAREALRLVAEETATTTTRIRALRERWVPALQEALAQLELGLDETERAAAVQAARARRGGSSPLA</sequence>
<organism evidence="4 5">
    <name type="scientific">Nonomuraea harbinensis</name>
    <dbReference type="NCBI Taxonomy" id="1286938"/>
    <lineage>
        <taxon>Bacteria</taxon>
        <taxon>Bacillati</taxon>
        <taxon>Actinomycetota</taxon>
        <taxon>Actinomycetes</taxon>
        <taxon>Streptosporangiales</taxon>
        <taxon>Streptosporangiaceae</taxon>
        <taxon>Nonomuraea</taxon>
    </lineage>
</organism>
<evidence type="ECO:0000313" key="4">
    <source>
        <dbReference type="EMBL" id="MFC5821749.1"/>
    </source>
</evidence>
<keyword evidence="5" id="KW-1185">Reference proteome</keyword>
<evidence type="ECO:0000313" key="5">
    <source>
        <dbReference type="Proteomes" id="UP001596096"/>
    </source>
</evidence>
<comment type="similarity">
    <text evidence="1">Belongs to the V-ATPase D subunit family.</text>
</comment>
<dbReference type="Proteomes" id="UP001596096">
    <property type="component" value="Unassembled WGS sequence"/>
</dbReference>
<accession>A0ABW1C800</accession>
<proteinExistence type="inferred from homology"/>
<keyword evidence="2" id="KW-0813">Transport</keyword>
<dbReference type="InterPro" id="IPR002699">
    <property type="entry name" value="V_ATPase_D"/>
</dbReference>
<dbReference type="Pfam" id="PF01813">
    <property type="entry name" value="ATP-synt_D"/>
    <property type="match status" value="1"/>
</dbReference>
<comment type="caution">
    <text evidence="4">The sequence shown here is derived from an EMBL/GenBank/DDBJ whole genome shotgun (WGS) entry which is preliminary data.</text>
</comment>
<evidence type="ECO:0000256" key="3">
    <source>
        <dbReference type="ARBA" id="ARBA00023065"/>
    </source>
</evidence>
<protein>
    <submittedName>
        <fullName evidence="4">V-type ATP synthase subunit D</fullName>
    </submittedName>
</protein>
<dbReference type="RefSeq" id="WP_219551713.1">
    <property type="nucleotide sequence ID" value="NZ_JAHKRN010000079.1"/>
</dbReference>
<keyword evidence="3" id="KW-0406">Ion transport</keyword>
<evidence type="ECO:0000256" key="1">
    <source>
        <dbReference type="ARBA" id="ARBA00005850"/>
    </source>
</evidence>
<evidence type="ECO:0000256" key="2">
    <source>
        <dbReference type="ARBA" id="ARBA00022448"/>
    </source>
</evidence>